<comment type="similarity">
    <text evidence="3">Belongs to the MscS (TC 1.A.23) family.</text>
</comment>
<dbReference type="Gene3D" id="1.10.287.1260">
    <property type="match status" value="1"/>
</dbReference>
<feature type="region of interest" description="Disordered" evidence="8">
    <location>
        <begin position="287"/>
        <end position="309"/>
    </location>
</feature>
<dbReference type="InterPro" id="IPR045276">
    <property type="entry name" value="YbiO_bact"/>
</dbReference>
<evidence type="ECO:0000256" key="4">
    <source>
        <dbReference type="ARBA" id="ARBA00022475"/>
    </source>
</evidence>
<feature type="transmembrane region" description="Helical" evidence="9">
    <location>
        <begin position="58"/>
        <end position="81"/>
    </location>
</feature>
<dbReference type="EMBL" id="CP046883">
    <property type="protein sequence ID" value="QNH96241.1"/>
    <property type="molecule type" value="Genomic_DNA"/>
</dbReference>
<evidence type="ECO:0000313" key="11">
    <source>
        <dbReference type="EMBL" id="QNH96241.1"/>
    </source>
</evidence>
<feature type="domain" description="Mechanosensitive ion channel MscS" evidence="10">
    <location>
        <begin position="108"/>
        <end position="176"/>
    </location>
</feature>
<keyword evidence="6 9" id="KW-1133">Transmembrane helix</keyword>
<proteinExistence type="inferred from homology"/>
<evidence type="ECO:0000259" key="10">
    <source>
        <dbReference type="Pfam" id="PF00924"/>
    </source>
</evidence>
<evidence type="ECO:0000256" key="2">
    <source>
        <dbReference type="ARBA" id="ARBA00004236"/>
    </source>
</evidence>
<feature type="region of interest" description="Disordered" evidence="8">
    <location>
        <begin position="325"/>
        <end position="376"/>
    </location>
</feature>
<dbReference type="AlphaFoldDB" id="A0A7G7YP21"/>
<accession>A0A7G7YP21</accession>
<evidence type="ECO:0000313" key="12">
    <source>
        <dbReference type="Proteomes" id="UP000515275"/>
    </source>
</evidence>
<dbReference type="Gene3D" id="3.30.70.100">
    <property type="match status" value="1"/>
</dbReference>
<reference evidence="11 12" key="1">
    <citation type="submission" date="2019-12" db="EMBL/GenBank/DDBJ databases">
        <title>Corynebacterium sp. nov., isolated from feces of the Anser Albifrons in China.</title>
        <authorList>
            <person name="Liu Q."/>
        </authorList>
    </citation>
    <scope>NUCLEOTIDE SEQUENCE [LARGE SCALE GENOMIC DNA]</scope>
    <source>
        <strain evidence="11 12">23H37-10</strain>
    </source>
</reference>
<dbReference type="InterPro" id="IPR010920">
    <property type="entry name" value="LSM_dom_sf"/>
</dbReference>
<dbReference type="Pfam" id="PF00924">
    <property type="entry name" value="MS_channel_2nd"/>
    <property type="match status" value="1"/>
</dbReference>
<dbReference type="PANTHER" id="PTHR30460:SF0">
    <property type="entry name" value="MODERATE CONDUCTANCE MECHANOSENSITIVE CHANNEL YBIO"/>
    <property type="match status" value="1"/>
</dbReference>
<sequence>MLNVDYFLLRLWEWLIRNGLPIAALLIVAVLIPRVGRLAVRIVTQRFSKEEEATKTRLALIGATVYVLEAIAYFFVIMLILTKLGVPPMGAAIPATVVSAAVGFGAQNVIGDFLAGFFIISERQFGLGDYVGFDGPSKPVEGTVVALTLRSTRLRTPSGEMVNIPNGSTGVITNFSQEWSRAVVDIQIPMNSGESMADLTRKVEAAAEEAVKDPEVAKDITDDLDVLPATKLIQPTTAGQPWSVQYRITVDVNPARQWAVERAIRAAIANVFWDRMQVARGFAPLNPDGTSAHHGDLPHGSNGQHSDSDTLEAATELMPSVVASTKKTELNQSIRSHGSHSSMTATDDGPGAPAFKGGAHSADGSTSNQPGHHDEEALEEETINGWFDRHEYDTKLKNILSVGGRTRVSTTLLLLGLLLIGGLALASSNPDGGNAGMLNPAYWNERTNGQKTTQPSTEPSEVTKDVQETTGNAEQTANSTETNDQQGKASSTAPQTASSHSDTSAPTTPHQSESHNAPRQTPSSGGVTDTTGNSVDTHASAPLKEAESAINSARR</sequence>
<feature type="region of interest" description="Disordered" evidence="8">
    <location>
        <begin position="429"/>
        <end position="555"/>
    </location>
</feature>
<dbReference type="PANTHER" id="PTHR30460">
    <property type="entry name" value="MODERATE CONDUCTANCE MECHANOSENSITIVE CHANNEL YBIO"/>
    <property type="match status" value="1"/>
</dbReference>
<dbReference type="SUPFAM" id="SSF82861">
    <property type="entry name" value="Mechanosensitive channel protein MscS (YggB), transmembrane region"/>
    <property type="match status" value="1"/>
</dbReference>
<feature type="compositionally biased region" description="Polar residues" evidence="8">
    <location>
        <begin position="468"/>
        <end position="537"/>
    </location>
</feature>
<dbReference type="InterPro" id="IPR023408">
    <property type="entry name" value="MscS_beta-dom_sf"/>
</dbReference>
<evidence type="ECO:0000256" key="7">
    <source>
        <dbReference type="ARBA" id="ARBA00023136"/>
    </source>
</evidence>
<keyword evidence="7 9" id="KW-0472">Membrane</keyword>
<evidence type="ECO:0000256" key="6">
    <source>
        <dbReference type="ARBA" id="ARBA00022989"/>
    </source>
</evidence>
<keyword evidence="4" id="KW-1003">Cell membrane</keyword>
<dbReference type="RefSeq" id="WP_186276685.1">
    <property type="nucleotide sequence ID" value="NZ_CP046883.1"/>
</dbReference>
<dbReference type="GO" id="GO:0005886">
    <property type="term" value="C:plasma membrane"/>
    <property type="evidence" value="ECO:0007669"/>
    <property type="project" value="UniProtKB-SubCell"/>
</dbReference>
<feature type="compositionally biased region" description="Polar residues" evidence="8">
    <location>
        <begin position="445"/>
        <end position="460"/>
    </location>
</feature>
<keyword evidence="12" id="KW-1185">Reference proteome</keyword>
<organism evidence="11 12">
    <name type="scientific">Corynebacterium anserum</name>
    <dbReference type="NCBI Taxonomy" id="2684406"/>
    <lineage>
        <taxon>Bacteria</taxon>
        <taxon>Bacillati</taxon>
        <taxon>Actinomycetota</taxon>
        <taxon>Actinomycetes</taxon>
        <taxon>Mycobacteriales</taxon>
        <taxon>Corynebacteriaceae</taxon>
        <taxon>Corynebacterium</taxon>
    </lineage>
</organism>
<dbReference type="InterPro" id="IPR011014">
    <property type="entry name" value="MscS_channel_TM-2"/>
</dbReference>
<feature type="transmembrane region" description="Helical" evidence="9">
    <location>
        <begin position="20"/>
        <end position="37"/>
    </location>
</feature>
<comment type="subcellular location">
    <subcellularLocation>
        <location evidence="2">Cell membrane</location>
    </subcellularLocation>
    <subcellularLocation>
        <location evidence="1">Membrane</location>
        <topology evidence="1">Multi-pass membrane protein</topology>
    </subcellularLocation>
</comment>
<dbReference type="Proteomes" id="UP000515275">
    <property type="component" value="Chromosome"/>
</dbReference>
<feature type="compositionally biased region" description="Polar residues" evidence="8">
    <location>
        <begin position="325"/>
        <end position="345"/>
    </location>
</feature>
<keyword evidence="5 9" id="KW-0812">Transmembrane</keyword>
<evidence type="ECO:0000256" key="5">
    <source>
        <dbReference type="ARBA" id="ARBA00022692"/>
    </source>
</evidence>
<evidence type="ECO:0000256" key="9">
    <source>
        <dbReference type="SAM" id="Phobius"/>
    </source>
</evidence>
<evidence type="ECO:0000256" key="8">
    <source>
        <dbReference type="SAM" id="MobiDB-lite"/>
    </source>
</evidence>
<protein>
    <submittedName>
        <fullName evidence="11">Mechanosensitive ion channel</fullName>
    </submittedName>
</protein>
<name>A0A7G7YP21_9CORY</name>
<evidence type="ECO:0000256" key="1">
    <source>
        <dbReference type="ARBA" id="ARBA00004141"/>
    </source>
</evidence>
<dbReference type="KEGG" id="cans:GP473_05820"/>
<dbReference type="GO" id="GO:0008381">
    <property type="term" value="F:mechanosensitive monoatomic ion channel activity"/>
    <property type="evidence" value="ECO:0007669"/>
    <property type="project" value="InterPro"/>
</dbReference>
<dbReference type="SUPFAM" id="SSF50182">
    <property type="entry name" value="Sm-like ribonucleoproteins"/>
    <property type="match status" value="1"/>
</dbReference>
<dbReference type="Gene3D" id="2.30.30.60">
    <property type="match status" value="1"/>
</dbReference>
<dbReference type="InterPro" id="IPR006685">
    <property type="entry name" value="MscS_channel_2nd"/>
</dbReference>
<gene>
    <name evidence="11" type="ORF">GP473_05820</name>
</gene>
<evidence type="ECO:0000256" key="3">
    <source>
        <dbReference type="ARBA" id="ARBA00008017"/>
    </source>
</evidence>